<proteinExistence type="predicted"/>
<dbReference type="EMBL" id="PNJD01000007">
    <property type="protein sequence ID" value="PMP98206.1"/>
    <property type="molecule type" value="Genomic_DNA"/>
</dbReference>
<name>A0A2N7QGW8_9BACT</name>
<reference evidence="1 2" key="1">
    <citation type="submission" date="2018-01" db="EMBL/GenBank/DDBJ databases">
        <title>Metagenomic assembled genomes from two thermal pools in the Uzon Caldera, Kamchatka, Russia.</title>
        <authorList>
            <person name="Wilkins L."/>
            <person name="Ettinger C."/>
        </authorList>
    </citation>
    <scope>NUCLEOTIDE SEQUENCE [LARGE SCALE GENOMIC DNA]</scope>
    <source>
        <strain evidence="1">ARK-04</strain>
    </source>
</reference>
<organism evidence="1 2">
    <name type="scientific">Thermodesulfobacterium geofontis</name>
    <dbReference type="NCBI Taxonomy" id="1295609"/>
    <lineage>
        <taxon>Bacteria</taxon>
        <taxon>Pseudomonadati</taxon>
        <taxon>Thermodesulfobacteriota</taxon>
        <taxon>Thermodesulfobacteria</taxon>
        <taxon>Thermodesulfobacteriales</taxon>
        <taxon>Thermodesulfobacteriaceae</taxon>
        <taxon>Thermodesulfobacterium</taxon>
    </lineage>
</organism>
<dbReference type="Proteomes" id="UP000235619">
    <property type="component" value="Unassembled WGS sequence"/>
</dbReference>
<comment type="caution">
    <text evidence="1">The sequence shown here is derived from an EMBL/GenBank/DDBJ whole genome shotgun (WGS) entry which is preliminary data.</text>
</comment>
<gene>
    <name evidence="1" type="ORF">C0169_00085</name>
</gene>
<dbReference type="AlphaFoldDB" id="A0A2N7QGW8"/>
<sequence length="122" mass="14830">MRSLREMEEIKRRVREIINNNCWINGTYDYLDGDISALANAEEDFNENLIIEYDNLKRLFKDLKNYNGIFLYKNILFINHWNYGCFLYDLKTEDYKNYFEHLTIDGMGFKKFCEIVNKRLRG</sequence>
<evidence type="ECO:0000313" key="1">
    <source>
        <dbReference type="EMBL" id="PMP98206.1"/>
    </source>
</evidence>
<accession>A0A2N7QGW8</accession>
<evidence type="ECO:0000313" key="2">
    <source>
        <dbReference type="Proteomes" id="UP000235619"/>
    </source>
</evidence>
<protein>
    <submittedName>
        <fullName evidence="1">Uncharacterized protein</fullName>
    </submittedName>
</protein>